<evidence type="ECO:0000313" key="1">
    <source>
        <dbReference type="EMBL" id="MBB3099772.1"/>
    </source>
</evidence>
<name>A0A7W5APD5_9ACTN</name>
<sequence length="84" mass="9676">MRHYPRVQAWWERFLPGRKPRCAACGVQWMCDEAIKERNRKRAGKVRNDRTGTWVVYTDAYPQVGRAGSLTPAQERRSHGGASC</sequence>
<reference evidence="1 2" key="1">
    <citation type="submission" date="2020-08" db="EMBL/GenBank/DDBJ databases">
        <title>Genomic Encyclopedia of Type Strains, Phase III (KMG-III): the genomes of soil and plant-associated and newly described type strains.</title>
        <authorList>
            <person name="Whitman W."/>
        </authorList>
    </citation>
    <scope>NUCLEOTIDE SEQUENCE [LARGE SCALE GENOMIC DNA]</scope>
    <source>
        <strain evidence="1 2">CECT 3287</strain>
    </source>
</reference>
<organism evidence="1 2">
    <name type="scientific">Actinoplanes campanulatus</name>
    <dbReference type="NCBI Taxonomy" id="113559"/>
    <lineage>
        <taxon>Bacteria</taxon>
        <taxon>Bacillati</taxon>
        <taxon>Actinomycetota</taxon>
        <taxon>Actinomycetes</taxon>
        <taxon>Micromonosporales</taxon>
        <taxon>Micromonosporaceae</taxon>
        <taxon>Actinoplanes</taxon>
    </lineage>
</organism>
<comment type="caution">
    <text evidence="1">The sequence shown here is derived from an EMBL/GenBank/DDBJ whole genome shotgun (WGS) entry which is preliminary data.</text>
</comment>
<proteinExistence type="predicted"/>
<protein>
    <submittedName>
        <fullName evidence="1">Uncharacterized protein</fullName>
    </submittedName>
</protein>
<dbReference type="AlphaFoldDB" id="A0A7W5APD5"/>
<accession>A0A7W5APD5</accession>
<evidence type="ECO:0000313" key="2">
    <source>
        <dbReference type="Proteomes" id="UP000590749"/>
    </source>
</evidence>
<dbReference type="EMBL" id="JACHXF010000021">
    <property type="protein sequence ID" value="MBB3099772.1"/>
    <property type="molecule type" value="Genomic_DNA"/>
</dbReference>
<dbReference type="Proteomes" id="UP000590749">
    <property type="component" value="Unassembled WGS sequence"/>
</dbReference>
<gene>
    <name evidence="1" type="ORF">FHR83_007488</name>
</gene>
<keyword evidence="2" id="KW-1185">Reference proteome</keyword>